<evidence type="ECO:0000313" key="4">
    <source>
        <dbReference type="EMBL" id="REF72996.1"/>
    </source>
</evidence>
<evidence type="ECO:0000259" key="3">
    <source>
        <dbReference type="Pfam" id="PF07687"/>
    </source>
</evidence>
<feature type="binding site" evidence="2">
    <location>
        <position position="99"/>
    </location>
    <ligand>
        <name>Mn(2+)</name>
        <dbReference type="ChEBI" id="CHEBI:29035"/>
        <label>2</label>
    </ligand>
</feature>
<dbReference type="PANTHER" id="PTHR11014:SF63">
    <property type="entry name" value="METALLOPEPTIDASE, PUTATIVE (AFU_ORTHOLOGUE AFUA_6G09600)-RELATED"/>
    <property type="match status" value="1"/>
</dbReference>
<dbReference type="PANTHER" id="PTHR11014">
    <property type="entry name" value="PEPTIDASE M20 FAMILY MEMBER"/>
    <property type="match status" value="1"/>
</dbReference>
<dbReference type="Gene3D" id="3.40.630.10">
    <property type="entry name" value="Zn peptidases"/>
    <property type="match status" value="1"/>
</dbReference>
<dbReference type="Proteomes" id="UP000256941">
    <property type="component" value="Unassembled WGS sequence"/>
</dbReference>
<dbReference type="AlphaFoldDB" id="A0A3D9XRM3"/>
<dbReference type="InterPro" id="IPR017439">
    <property type="entry name" value="Amidohydrolase"/>
</dbReference>
<name>A0A3D9XRM3_PARVE</name>
<gene>
    <name evidence="4" type="ORF">BDD41_1499</name>
</gene>
<organism evidence="4 5">
    <name type="scientific">Paracoccus versutus</name>
    <name type="common">Thiobacillus versutus</name>
    <dbReference type="NCBI Taxonomy" id="34007"/>
    <lineage>
        <taxon>Bacteria</taxon>
        <taxon>Pseudomonadati</taxon>
        <taxon>Pseudomonadota</taxon>
        <taxon>Alphaproteobacteria</taxon>
        <taxon>Rhodobacterales</taxon>
        <taxon>Paracoccaceae</taxon>
        <taxon>Paracoccus</taxon>
    </lineage>
</organism>
<feature type="binding site" evidence="2">
    <location>
        <position position="133"/>
    </location>
    <ligand>
        <name>Mn(2+)</name>
        <dbReference type="ChEBI" id="CHEBI:29035"/>
        <label>2</label>
    </ligand>
</feature>
<feature type="binding site" evidence="2">
    <location>
        <position position="101"/>
    </location>
    <ligand>
        <name>Mn(2+)</name>
        <dbReference type="ChEBI" id="CHEBI:29035"/>
        <label>2</label>
    </ligand>
</feature>
<dbReference type="InterPro" id="IPR011650">
    <property type="entry name" value="Peptidase_M20_dimer"/>
</dbReference>
<reference evidence="4 5" key="1">
    <citation type="submission" date="2018-08" db="EMBL/GenBank/DDBJ databases">
        <title>Genomic Encyclopedia of Archaeal and Bacterial Type Strains, Phase II (KMG-II): from individual species to whole genera.</title>
        <authorList>
            <person name="Goeker M."/>
        </authorList>
    </citation>
    <scope>NUCLEOTIDE SEQUENCE [LARGE SCALE GENOMIC DNA]</scope>
    <source>
        <strain evidence="4 5">DSM 17099</strain>
    </source>
</reference>
<dbReference type="GO" id="GO:0050118">
    <property type="term" value="F:N-acetyldiaminopimelate deacetylase activity"/>
    <property type="evidence" value="ECO:0007669"/>
    <property type="project" value="UniProtKB-ARBA"/>
</dbReference>
<dbReference type="Gene3D" id="3.30.70.360">
    <property type="match status" value="1"/>
</dbReference>
<dbReference type="Pfam" id="PF07687">
    <property type="entry name" value="M20_dimer"/>
    <property type="match status" value="1"/>
</dbReference>
<dbReference type="NCBIfam" id="TIGR01891">
    <property type="entry name" value="amidohydrolases"/>
    <property type="match status" value="1"/>
</dbReference>
<keyword evidence="2" id="KW-0479">Metal-binding</keyword>
<comment type="caution">
    <text evidence="4">The sequence shown here is derived from an EMBL/GenBank/DDBJ whole genome shotgun (WGS) entry which is preliminary data.</text>
</comment>
<dbReference type="FunFam" id="3.30.70.360:FF:000001">
    <property type="entry name" value="N-acetyldiaminopimelate deacetylase"/>
    <property type="match status" value="1"/>
</dbReference>
<proteinExistence type="predicted"/>
<evidence type="ECO:0000256" key="1">
    <source>
        <dbReference type="ARBA" id="ARBA00022801"/>
    </source>
</evidence>
<accession>A0A3D9XRM3</accession>
<dbReference type="InterPro" id="IPR002933">
    <property type="entry name" value="Peptidase_M20"/>
</dbReference>
<sequence length="384" mass="40566">MRDLPAEVVADAVAWRRQLHRSPELGFQEHETAGFIAAKLAEFGYEVRRGIGRTGVVGSLAKGSGNRAIGIRADIDALPIAEASGVEWASGNPGRAHACGHDGHTAVALAAARLLAGMPFEGTLRFIFQPAEENEGGGRAMVEDGLFRDCPVDAVYALHNWPGLPLGTLVARDREMMAAFGTFEIRLLGQGAHGAMPHEGADTLLAAAHLVAALQSIAARNVSPLDSAVVSVTQIHGGDAWNVLPETAVIRGTTRWFDPAVGDLIEARLRKLAASVAEGLGCTAGIDYERRYPSTLNTPENAALVRKIAAAGGLSVVDAPPSMAAEDFAFMLNQVPGCYFWMGSACHTGDNPGLHSPRFDFNDALIPPAVGFWLDLALAELRAP</sequence>
<dbReference type="EMBL" id="QTUJ01000001">
    <property type="protein sequence ID" value="REF72996.1"/>
    <property type="molecule type" value="Genomic_DNA"/>
</dbReference>
<dbReference type="GO" id="GO:0046872">
    <property type="term" value="F:metal ion binding"/>
    <property type="evidence" value="ECO:0007669"/>
    <property type="project" value="UniProtKB-KW"/>
</dbReference>
<dbReference type="PIRSF" id="PIRSF005962">
    <property type="entry name" value="Pept_M20D_amidohydro"/>
    <property type="match status" value="1"/>
</dbReference>
<feature type="domain" description="Peptidase M20 dimerisation" evidence="3">
    <location>
        <begin position="182"/>
        <end position="263"/>
    </location>
</feature>
<dbReference type="SUPFAM" id="SSF55031">
    <property type="entry name" value="Bacterial exopeptidase dimerisation domain"/>
    <property type="match status" value="1"/>
</dbReference>
<comment type="cofactor">
    <cofactor evidence="2">
        <name>Mn(2+)</name>
        <dbReference type="ChEBI" id="CHEBI:29035"/>
    </cofactor>
    <text evidence="2">The Mn(2+) ion enhances activity.</text>
</comment>
<evidence type="ECO:0000313" key="5">
    <source>
        <dbReference type="Proteomes" id="UP000256941"/>
    </source>
</evidence>
<feature type="binding site" evidence="2">
    <location>
        <position position="159"/>
    </location>
    <ligand>
        <name>Mn(2+)</name>
        <dbReference type="ChEBI" id="CHEBI:29035"/>
        <label>2</label>
    </ligand>
</feature>
<dbReference type="RefSeq" id="WP_116221198.1">
    <property type="nucleotide sequence ID" value="NZ_CP038196.1"/>
</dbReference>
<dbReference type="GO" id="GO:0019877">
    <property type="term" value="P:diaminopimelate biosynthetic process"/>
    <property type="evidence" value="ECO:0007669"/>
    <property type="project" value="UniProtKB-ARBA"/>
</dbReference>
<dbReference type="SUPFAM" id="SSF53187">
    <property type="entry name" value="Zn-dependent exopeptidases"/>
    <property type="match status" value="1"/>
</dbReference>
<keyword evidence="1 4" id="KW-0378">Hydrolase</keyword>
<feature type="binding site" evidence="2">
    <location>
        <position position="355"/>
    </location>
    <ligand>
        <name>Mn(2+)</name>
        <dbReference type="ChEBI" id="CHEBI:29035"/>
        <label>2</label>
    </ligand>
</feature>
<dbReference type="InterPro" id="IPR036264">
    <property type="entry name" value="Bact_exopeptidase_dim_dom"/>
</dbReference>
<protein>
    <submittedName>
        <fullName evidence="4">Hippurate hydrolase</fullName>
    </submittedName>
</protein>
<dbReference type="Pfam" id="PF01546">
    <property type="entry name" value="Peptidase_M20"/>
    <property type="match status" value="1"/>
</dbReference>
<keyword evidence="2" id="KW-0464">Manganese</keyword>
<evidence type="ECO:0000256" key="2">
    <source>
        <dbReference type="PIRSR" id="PIRSR005962-1"/>
    </source>
</evidence>